<keyword evidence="7 9" id="KW-0233">DNA recombination</keyword>
<dbReference type="GO" id="GO:0003677">
    <property type="term" value="F:DNA binding"/>
    <property type="evidence" value="ECO:0007669"/>
    <property type="project" value="UniProtKB-UniRule"/>
</dbReference>
<comment type="similarity">
    <text evidence="9">Belongs to the 'phage' integrase family. XerC subfamily.</text>
</comment>
<feature type="domain" description="Tyr recombinase" evidence="10">
    <location>
        <begin position="124"/>
        <end position="312"/>
    </location>
</feature>
<name>A0A368DTS6_9PROT</name>
<dbReference type="GO" id="GO:0005737">
    <property type="term" value="C:cytoplasm"/>
    <property type="evidence" value="ECO:0007669"/>
    <property type="project" value="UniProtKB-SubCell"/>
</dbReference>
<evidence type="ECO:0000256" key="4">
    <source>
        <dbReference type="ARBA" id="ARBA00022829"/>
    </source>
</evidence>
<evidence type="ECO:0000256" key="5">
    <source>
        <dbReference type="ARBA" id="ARBA00022908"/>
    </source>
</evidence>
<reference evidence="12 13" key="1">
    <citation type="journal article" date="2018" name="Microbiome">
        <title>Fine metagenomic profile of the Mediterranean stratified and mixed water columns revealed by assembly and recruitment.</title>
        <authorList>
            <person name="Haro-Moreno J.M."/>
            <person name="Lopez-Perez M."/>
            <person name="De La Torre J.R."/>
            <person name="Picazo A."/>
            <person name="Camacho A."/>
            <person name="Rodriguez-Valera F."/>
        </authorList>
    </citation>
    <scope>NUCLEOTIDE SEQUENCE [LARGE SCALE GENOMIC DNA]</scope>
    <source>
        <strain evidence="12">MED-G57</strain>
    </source>
</reference>
<dbReference type="AlphaFoldDB" id="A0A368DTS6"/>
<dbReference type="InterPro" id="IPR011010">
    <property type="entry name" value="DNA_brk_join_enz"/>
</dbReference>
<feature type="active site" evidence="9">
    <location>
        <position position="170"/>
    </location>
</feature>
<protein>
    <recommendedName>
        <fullName evidence="9">Tyrosine recombinase XerC</fullName>
    </recommendedName>
</protein>
<dbReference type="InterPro" id="IPR044068">
    <property type="entry name" value="CB"/>
</dbReference>
<gene>
    <name evidence="9" type="primary">xerC</name>
    <name evidence="12" type="ORF">DBW71_00220</name>
</gene>
<dbReference type="SUPFAM" id="SSF56349">
    <property type="entry name" value="DNA breaking-rejoining enzymes"/>
    <property type="match status" value="1"/>
</dbReference>
<evidence type="ECO:0000256" key="2">
    <source>
        <dbReference type="ARBA" id="ARBA00022490"/>
    </source>
</evidence>
<keyword evidence="8 9" id="KW-0131">Cell cycle</keyword>
<dbReference type="PROSITE" id="PS51900">
    <property type="entry name" value="CB"/>
    <property type="match status" value="1"/>
</dbReference>
<keyword evidence="6 9" id="KW-0238">DNA-binding</keyword>
<dbReference type="Pfam" id="PF02899">
    <property type="entry name" value="Phage_int_SAM_1"/>
    <property type="match status" value="1"/>
</dbReference>
<dbReference type="PANTHER" id="PTHR30349">
    <property type="entry name" value="PHAGE INTEGRASE-RELATED"/>
    <property type="match status" value="1"/>
</dbReference>
<keyword evidence="4 9" id="KW-0159">Chromosome partition</keyword>
<comment type="subcellular location">
    <subcellularLocation>
        <location evidence="1 9">Cytoplasm</location>
    </subcellularLocation>
</comment>
<evidence type="ECO:0000256" key="6">
    <source>
        <dbReference type="ARBA" id="ARBA00023125"/>
    </source>
</evidence>
<dbReference type="Gene3D" id="1.10.150.130">
    <property type="match status" value="1"/>
</dbReference>
<sequence length="330" mass="37809">MNKVYEINLVKDELNLALNSWIEFIKNEKRVSPNTIDAYYRDIDAFINFLIDHIGGPLSIKNLENLVAADFRAFMAKKRRDGNCSKTIARVMSSIRSLFEYLDKIDILKNNALNHIRMPKLPQSIPKPLSLEQAKDVISNDNNKNPKSKAGWVEARNTSIFLLLYGCGLRVSEALELNINDAPMEDWQDTIRVRGKGNKYREIPILPDIKDGIKKYLDLYPKKYNLKDPLFIGVKGDRLSPRIVQIIMQKMRSNLSLPKNATPHSLRHSYATHLLQAGVDLRSIQELLGHASLSTTQMYTKVNQTELLDIHKKAHPRNKENHLRLVSDNS</sequence>
<feature type="active site" evidence="9">
    <location>
        <position position="196"/>
    </location>
</feature>
<dbReference type="Pfam" id="PF00589">
    <property type="entry name" value="Phage_integrase"/>
    <property type="match status" value="1"/>
</dbReference>
<keyword evidence="5 9" id="KW-0229">DNA integration</keyword>
<dbReference type="EMBL" id="QOQD01000001">
    <property type="protein sequence ID" value="RCL74605.1"/>
    <property type="molecule type" value="Genomic_DNA"/>
</dbReference>
<feature type="active site" evidence="9">
    <location>
        <position position="264"/>
    </location>
</feature>
<dbReference type="Gene3D" id="1.10.443.10">
    <property type="entry name" value="Intergrase catalytic core"/>
    <property type="match status" value="1"/>
</dbReference>
<feature type="active site" evidence="9">
    <location>
        <position position="267"/>
    </location>
</feature>
<dbReference type="GO" id="GO:0006313">
    <property type="term" value="P:DNA transposition"/>
    <property type="evidence" value="ECO:0007669"/>
    <property type="project" value="UniProtKB-UniRule"/>
</dbReference>
<evidence type="ECO:0000256" key="8">
    <source>
        <dbReference type="ARBA" id="ARBA00023306"/>
    </source>
</evidence>
<dbReference type="InterPro" id="IPR050090">
    <property type="entry name" value="Tyrosine_recombinase_XerCD"/>
</dbReference>
<dbReference type="InterPro" id="IPR023009">
    <property type="entry name" value="Tyrosine_recombinase_XerC/XerD"/>
</dbReference>
<dbReference type="InterPro" id="IPR004107">
    <property type="entry name" value="Integrase_SAM-like_N"/>
</dbReference>
<evidence type="ECO:0000259" key="11">
    <source>
        <dbReference type="PROSITE" id="PS51900"/>
    </source>
</evidence>
<dbReference type="HAMAP" id="MF_01808">
    <property type="entry name" value="Recomb_XerC_XerD"/>
    <property type="match status" value="1"/>
</dbReference>
<keyword evidence="2 9" id="KW-0963">Cytoplasm</keyword>
<keyword evidence="3 9" id="KW-0132">Cell division</keyword>
<comment type="function">
    <text evidence="9">Site-specific tyrosine recombinase, which acts by catalyzing the cutting and rejoining of the recombining DNA molecules. The XerC-XerD complex is essential to convert dimers of the bacterial chromosome into monomers to permit their segregation at cell division. It also contributes to the segregational stability of plasmids.</text>
</comment>
<dbReference type="InterPro" id="IPR002104">
    <property type="entry name" value="Integrase_catalytic"/>
</dbReference>
<evidence type="ECO:0000256" key="7">
    <source>
        <dbReference type="ARBA" id="ARBA00023172"/>
    </source>
</evidence>
<dbReference type="GO" id="GO:0051301">
    <property type="term" value="P:cell division"/>
    <property type="evidence" value="ECO:0007669"/>
    <property type="project" value="UniProtKB-KW"/>
</dbReference>
<evidence type="ECO:0000256" key="3">
    <source>
        <dbReference type="ARBA" id="ARBA00022618"/>
    </source>
</evidence>
<evidence type="ECO:0000259" key="10">
    <source>
        <dbReference type="PROSITE" id="PS51898"/>
    </source>
</evidence>
<organism evidence="12 13">
    <name type="scientific">PS1 clade bacterium</name>
    <dbReference type="NCBI Taxonomy" id="2175152"/>
    <lineage>
        <taxon>Bacteria</taxon>
        <taxon>Pseudomonadati</taxon>
        <taxon>Pseudomonadota</taxon>
        <taxon>Alphaproteobacteria</taxon>
        <taxon>PS1 clade</taxon>
    </lineage>
</organism>
<dbReference type="InterPro" id="IPR010998">
    <property type="entry name" value="Integrase_recombinase_N"/>
</dbReference>
<feature type="active site" evidence="9">
    <location>
        <position position="290"/>
    </location>
</feature>
<dbReference type="InterPro" id="IPR013762">
    <property type="entry name" value="Integrase-like_cat_sf"/>
</dbReference>
<dbReference type="PANTHER" id="PTHR30349:SF90">
    <property type="entry name" value="TYROSINE RECOMBINASE XERD"/>
    <property type="match status" value="1"/>
</dbReference>
<feature type="active site" description="O-(3'-phospho-DNA)-tyrosine intermediate" evidence="9">
    <location>
        <position position="299"/>
    </location>
</feature>
<dbReference type="Proteomes" id="UP000253570">
    <property type="component" value="Unassembled WGS sequence"/>
</dbReference>
<evidence type="ECO:0000256" key="9">
    <source>
        <dbReference type="HAMAP-Rule" id="MF_01808"/>
    </source>
</evidence>
<accession>A0A368DTS6</accession>
<evidence type="ECO:0000313" key="12">
    <source>
        <dbReference type="EMBL" id="RCL74605.1"/>
    </source>
</evidence>
<proteinExistence type="inferred from homology"/>
<feature type="domain" description="Core-binding (CB)" evidence="11">
    <location>
        <begin position="12"/>
        <end position="103"/>
    </location>
</feature>
<comment type="caution">
    <text evidence="12">The sequence shown here is derived from an EMBL/GenBank/DDBJ whole genome shotgun (WGS) entry which is preliminary data.</text>
</comment>
<evidence type="ECO:0000256" key="1">
    <source>
        <dbReference type="ARBA" id="ARBA00004496"/>
    </source>
</evidence>
<dbReference type="PROSITE" id="PS51898">
    <property type="entry name" value="TYR_RECOMBINASE"/>
    <property type="match status" value="1"/>
</dbReference>
<evidence type="ECO:0000313" key="13">
    <source>
        <dbReference type="Proteomes" id="UP000253570"/>
    </source>
</evidence>
<dbReference type="GO" id="GO:0007059">
    <property type="term" value="P:chromosome segregation"/>
    <property type="evidence" value="ECO:0007669"/>
    <property type="project" value="UniProtKB-UniRule"/>
</dbReference>
<dbReference type="GO" id="GO:0009037">
    <property type="term" value="F:tyrosine-based site-specific recombinase activity"/>
    <property type="evidence" value="ECO:0007669"/>
    <property type="project" value="UniProtKB-UniRule"/>
</dbReference>
<comment type="subunit">
    <text evidence="9">Forms a cyclic heterotetrameric complex composed of two molecules of XerC and two molecules of XerD.</text>
</comment>